<dbReference type="InterPro" id="IPR051121">
    <property type="entry name" value="FAH"/>
</dbReference>
<evidence type="ECO:0000313" key="5">
    <source>
        <dbReference type="Proteomes" id="UP000256661"/>
    </source>
</evidence>
<dbReference type="RefSeq" id="WP_116021427.1">
    <property type="nucleotide sequence ID" value="NZ_QTTT01000001.1"/>
</dbReference>
<dbReference type="GO" id="GO:0019752">
    <property type="term" value="P:carboxylic acid metabolic process"/>
    <property type="evidence" value="ECO:0007669"/>
    <property type="project" value="UniProtKB-ARBA"/>
</dbReference>
<name>A0A3D9SID3_9ACTN</name>
<keyword evidence="4" id="KW-0670">Pyruvate</keyword>
<gene>
    <name evidence="4" type="ORF">DFJ69_1075</name>
</gene>
<keyword evidence="5" id="KW-1185">Reference proteome</keyword>
<dbReference type="InterPro" id="IPR036663">
    <property type="entry name" value="Fumarylacetoacetase_C_sf"/>
</dbReference>
<feature type="domain" description="Fumarylacetoacetase-like C-terminal" evidence="3">
    <location>
        <begin position="67"/>
        <end position="271"/>
    </location>
</feature>
<dbReference type="EMBL" id="QTTT01000001">
    <property type="protein sequence ID" value="REE95666.1"/>
    <property type="molecule type" value="Genomic_DNA"/>
</dbReference>
<evidence type="ECO:0000259" key="3">
    <source>
        <dbReference type="Pfam" id="PF01557"/>
    </source>
</evidence>
<dbReference type="AlphaFoldDB" id="A0A3D9SID3"/>
<sequence>MQFVSYLDADGSEAVGRVEGTRVHRLRGLDRIDATVTPERLRDAEADPAGVDLDGLALLPVVPRPGKVLCVGLNYRSHIDETGRELPTYPVWFPKYASSLIAHGEAITLPPESAQVDYEAELAVVIGRSGRRITRDQAPDHVLGYTVANDVTMRDFQYKTHQWMQGKAWDRSTPLGPVLVTPDEIDPADLDIALRLNGREMQSSHTSLLIFDIPELISVASRFARLEPGDVILTGTPGGVGFRRDPQVFLADGDVVEVEIGGIGVLRNTVRAEVVA</sequence>
<comment type="caution">
    <text evidence="4">The sequence shown here is derived from an EMBL/GenBank/DDBJ whole genome shotgun (WGS) entry which is preliminary data.</text>
</comment>
<dbReference type="Gene3D" id="3.90.850.10">
    <property type="entry name" value="Fumarylacetoacetase-like, C-terminal domain"/>
    <property type="match status" value="1"/>
</dbReference>
<dbReference type="GO" id="GO:0046872">
    <property type="term" value="F:metal ion binding"/>
    <property type="evidence" value="ECO:0007669"/>
    <property type="project" value="UniProtKB-KW"/>
</dbReference>
<dbReference type="Pfam" id="PF01557">
    <property type="entry name" value="FAA_hydrolase"/>
    <property type="match status" value="1"/>
</dbReference>
<dbReference type="GO" id="GO:0016787">
    <property type="term" value="F:hydrolase activity"/>
    <property type="evidence" value="ECO:0007669"/>
    <property type="project" value="UniProtKB-KW"/>
</dbReference>
<reference evidence="4 5" key="1">
    <citation type="submission" date="2018-08" db="EMBL/GenBank/DDBJ databases">
        <title>Sequencing the genomes of 1000 actinobacteria strains.</title>
        <authorList>
            <person name="Klenk H.-P."/>
        </authorList>
    </citation>
    <scope>NUCLEOTIDE SEQUENCE [LARGE SCALE GENOMIC DNA]</scope>
    <source>
        <strain evidence="4 5">DSM 43927</strain>
    </source>
</reference>
<accession>A0A3D9SID3</accession>
<dbReference type="Proteomes" id="UP000256661">
    <property type="component" value="Unassembled WGS sequence"/>
</dbReference>
<organism evidence="4 5">
    <name type="scientific">Thermomonospora umbrina</name>
    <dbReference type="NCBI Taxonomy" id="111806"/>
    <lineage>
        <taxon>Bacteria</taxon>
        <taxon>Bacillati</taxon>
        <taxon>Actinomycetota</taxon>
        <taxon>Actinomycetes</taxon>
        <taxon>Streptosporangiales</taxon>
        <taxon>Thermomonosporaceae</taxon>
        <taxon>Thermomonospora</taxon>
    </lineage>
</organism>
<dbReference type="FunFam" id="3.90.850.10:FF:000002">
    <property type="entry name" value="2-hydroxyhepta-2,4-diene-1,7-dioate isomerase"/>
    <property type="match status" value="1"/>
</dbReference>
<dbReference type="InterPro" id="IPR011234">
    <property type="entry name" value="Fumarylacetoacetase-like_C"/>
</dbReference>
<proteinExistence type="inferred from homology"/>
<evidence type="ECO:0000256" key="1">
    <source>
        <dbReference type="ARBA" id="ARBA00010211"/>
    </source>
</evidence>
<keyword evidence="4" id="KW-0378">Hydrolase</keyword>
<dbReference type="PANTHER" id="PTHR42796:SF4">
    <property type="entry name" value="FUMARYLACETOACETATE HYDROLASE DOMAIN-CONTAINING PROTEIN 2A"/>
    <property type="match status" value="1"/>
</dbReference>
<dbReference type="SUPFAM" id="SSF56529">
    <property type="entry name" value="FAH"/>
    <property type="match status" value="1"/>
</dbReference>
<keyword evidence="2" id="KW-0479">Metal-binding</keyword>
<evidence type="ECO:0000256" key="2">
    <source>
        <dbReference type="ARBA" id="ARBA00022723"/>
    </source>
</evidence>
<protein>
    <submittedName>
        <fullName evidence="4">Acylpyruvate hydrolase</fullName>
    </submittedName>
</protein>
<evidence type="ECO:0000313" key="4">
    <source>
        <dbReference type="EMBL" id="REE95666.1"/>
    </source>
</evidence>
<dbReference type="PANTHER" id="PTHR42796">
    <property type="entry name" value="FUMARYLACETOACETATE HYDROLASE DOMAIN-CONTAINING PROTEIN 2A-RELATED"/>
    <property type="match status" value="1"/>
</dbReference>
<comment type="similarity">
    <text evidence="1">Belongs to the FAH family.</text>
</comment>
<dbReference type="OrthoDB" id="9805307at2"/>
<dbReference type="GO" id="GO:0016853">
    <property type="term" value="F:isomerase activity"/>
    <property type="evidence" value="ECO:0007669"/>
    <property type="project" value="UniProtKB-ARBA"/>
</dbReference>